<name>A0A372IU36_9BACT</name>
<feature type="transmembrane region" description="Helical" evidence="6">
    <location>
        <begin position="132"/>
        <end position="151"/>
    </location>
</feature>
<keyword evidence="6" id="KW-0874">Quinone</keyword>
<evidence type="ECO:0000256" key="6">
    <source>
        <dbReference type="HAMAP-Rule" id="MF_00445"/>
    </source>
</evidence>
<feature type="transmembrane region" description="Helical" evidence="6">
    <location>
        <begin position="418"/>
        <end position="437"/>
    </location>
</feature>
<feature type="transmembrane region" description="Helical" evidence="6">
    <location>
        <begin position="163"/>
        <end position="187"/>
    </location>
</feature>
<sequence>MSGVSYFALLRLTLPQIALALGAFLTLTLDLTVLRRRAQSTRFLAGALTACCGCVAAMLLLACASGQQTLFDGMMVANPLTRLIQMALAAFAILAVLLSVSSQFTRHVGEYLSLILFATVAMMFLAGTQNLLLIFISLEFLSLSLYILTGFSKRSRASAEAALKYFLFGGMSAGFLLFGMSLLYGLTGSINLMQIAAALGGPALDPLLLAAIVMVVIGFGFKVAAAPFHLWAPDAYQGAPTPSAAFIASSSKIASFFIFAQVMMLGLAGAAGSAGWQSYSSGWVMVIAIVAAVSMLLGNLAAIAQTSVRRLLAYSAIGHAGYMLLGLAAHTQQSLEALIYYVLTYALAAMGAFGVLGALEAEGVDELKSLGGLSRRAPVLSFCMFVFLLSLAGIPPLAGFFGKFYVFVEAFRAGSGELLWLVLLAIATSAVSLYYYLRVLKQIYVVQPEADAAEAIHTPLLHRAVLCVMAALVVLLGCAPHLLLQWIGQAMR</sequence>
<keyword evidence="6" id="KW-0813">Transport</keyword>
<dbReference type="GO" id="GO:0048038">
    <property type="term" value="F:quinone binding"/>
    <property type="evidence" value="ECO:0007669"/>
    <property type="project" value="UniProtKB-KW"/>
</dbReference>
<comment type="subcellular location">
    <subcellularLocation>
        <location evidence="6">Cell membrane</location>
        <topology evidence="6">Multi-pass membrane protein</topology>
    </subcellularLocation>
    <subcellularLocation>
        <location evidence="1">Endomembrane system</location>
        <topology evidence="1">Multi-pass membrane protein</topology>
    </subcellularLocation>
    <subcellularLocation>
        <location evidence="7">Membrane</location>
        <topology evidence="7">Multi-pass membrane protein</topology>
    </subcellularLocation>
</comment>
<comment type="subunit">
    <text evidence="6">NDH-1 is composed of 14 different subunits. Subunits NuoA, H, J, K, L, M, N constitute the membrane sector of the complex.</text>
</comment>
<dbReference type="PANTHER" id="PTHR22773">
    <property type="entry name" value="NADH DEHYDROGENASE"/>
    <property type="match status" value="1"/>
</dbReference>
<dbReference type="GO" id="GO:0042773">
    <property type="term" value="P:ATP synthesis coupled electron transport"/>
    <property type="evidence" value="ECO:0007669"/>
    <property type="project" value="InterPro"/>
</dbReference>
<dbReference type="HAMAP" id="MF_00445">
    <property type="entry name" value="NDH1_NuoN_1"/>
    <property type="match status" value="1"/>
</dbReference>
<evidence type="ECO:0000256" key="2">
    <source>
        <dbReference type="ARBA" id="ARBA00022519"/>
    </source>
</evidence>
<dbReference type="Pfam" id="PF00361">
    <property type="entry name" value="Proton_antipo_M"/>
    <property type="match status" value="1"/>
</dbReference>
<feature type="transmembrane region" description="Helical" evidence="6">
    <location>
        <begin position="43"/>
        <end position="62"/>
    </location>
</feature>
<feature type="transmembrane region" description="Helical" evidence="6">
    <location>
        <begin position="464"/>
        <end position="487"/>
    </location>
</feature>
<keyword evidence="4 6" id="KW-1133">Transmembrane helix</keyword>
<feature type="transmembrane region" description="Helical" evidence="6">
    <location>
        <begin position="338"/>
        <end position="359"/>
    </location>
</feature>
<comment type="function">
    <text evidence="6">NDH-1 shuttles electrons from NADH, via FMN and iron-sulfur (Fe-S) centers, to quinones in the respiratory chain. The immediate electron acceptor for the enzyme in this species is believed to be ubiquinone. Couples the redox reaction to proton translocation (for every two electrons transferred, four hydrogen ions are translocated across the cytoplasmic membrane), and thus conserves the redox energy in a proton gradient.</text>
</comment>
<keyword evidence="10" id="KW-1185">Reference proteome</keyword>
<accession>A0A372IU36</accession>
<comment type="caution">
    <text evidence="9">The sequence shown here is derived from an EMBL/GenBank/DDBJ whole genome shotgun (WGS) entry which is preliminary data.</text>
</comment>
<dbReference type="GO" id="GO:0005886">
    <property type="term" value="C:plasma membrane"/>
    <property type="evidence" value="ECO:0007669"/>
    <property type="project" value="UniProtKB-SubCell"/>
</dbReference>
<dbReference type="EC" id="7.1.1.-" evidence="6"/>
<dbReference type="EMBL" id="QVQT01000001">
    <property type="protein sequence ID" value="RFU18428.1"/>
    <property type="molecule type" value="Genomic_DNA"/>
</dbReference>
<feature type="domain" description="NADH:quinone oxidoreductase/Mrp antiporter transmembrane" evidence="8">
    <location>
        <begin position="129"/>
        <end position="423"/>
    </location>
</feature>
<feature type="transmembrane region" description="Helical" evidence="6">
    <location>
        <begin position="6"/>
        <end position="31"/>
    </location>
</feature>
<feature type="transmembrane region" description="Helical" evidence="6">
    <location>
        <begin position="311"/>
        <end position="332"/>
    </location>
</feature>
<evidence type="ECO:0000313" key="9">
    <source>
        <dbReference type="EMBL" id="RFU18428.1"/>
    </source>
</evidence>
<keyword evidence="3 6" id="KW-0812">Transmembrane</keyword>
<comment type="catalytic activity">
    <reaction evidence="6">
        <text>a quinone + NADH + 5 H(+)(in) = a quinol + NAD(+) + 4 H(+)(out)</text>
        <dbReference type="Rhea" id="RHEA:57888"/>
        <dbReference type="ChEBI" id="CHEBI:15378"/>
        <dbReference type="ChEBI" id="CHEBI:24646"/>
        <dbReference type="ChEBI" id="CHEBI:57540"/>
        <dbReference type="ChEBI" id="CHEBI:57945"/>
        <dbReference type="ChEBI" id="CHEBI:132124"/>
    </reaction>
</comment>
<evidence type="ECO:0000313" key="10">
    <source>
        <dbReference type="Proteomes" id="UP000264702"/>
    </source>
</evidence>
<evidence type="ECO:0000256" key="7">
    <source>
        <dbReference type="RuleBase" id="RU000320"/>
    </source>
</evidence>
<feature type="transmembrane region" description="Helical" evidence="6">
    <location>
        <begin position="207"/>
        <end position="232"/>
    </location>
</feature>
<dbReference type="AlphaFoldDB" id="A0A372IU36"/>
<dbReference type="GO" id="GO:0050136">
    <property type="term" value="F:NADH dehydrogenase (quinone) (non-electrogenic) activity"/>
    <property type="evidence" value="ECO:0007669"/>
    <property type="project" value="UniProtKB-UniRule"/>
</dbReference>
<organism evidence="9 10">
    <name type="scientific">Paracidobacterium acidisoli</name>
    <dbReference type="NCBI Taxonomy" id="2303751"/>
    <lineage>
        <taxon>Bacteria</taxon>
        <taxon>Pseudomonadati</taxon>
        <taxon>Acidobacteriota</taxon>
        <taxon>Terriglobia</taxon>
        <taxon>Terriglobales</taxon>
        <taxon>Acidobacteriaceae</taxon>
        <taxon>Paracidobacterium</taxon>
    </lineage>
</organism>
<reference evidence="9 10" key="1">
    <citation type="submission" date="2018-08" db="EMBL/GenBank/DDBJ databases">
        <title>Acidipila sp. 4G-K13, an acidobacterium isolated from forest soil.</title>
        <authorList>
            <person name="Gao Z.-H."/>
            <person name="Qiu L.-H."/>
        </authorList>
    </citation>
    <scope>NUCLEOTIDE SEQUENCE [LARGE SCALE GENOMIC DNA]</scope>
    <source>
        <strain evidence="9 10">4G-K13</strain>
    </source>
</reference>
<evidence type="ECO:0000256" key="5">
    <source>
        <dbReference type="ARBA" id="ARBA00023136"/>
    </source>
</evidence>
<dbReference type="InterPro" id="IPR010096">
    <property type="entry name" value="NADH-Q_OxRdtase_suN/2"/>
</dbReference>
<evidence type="ECO:0000259" key="8">
    <source>
        <dbReference type="Pfam" id="PF00361"/>
    </source>
</evidence>
<keyword evidence="6" id="KW-0520">NAD</keyword>
<keyword evidence="6" id="KW-1003">Cell membrane</keyword>
<feature type="transmembrane region" description="Helical" evidence="6">
    <location>
        <begin position="253"/>
        <end position="276"/>
    </location>
</feature>
<keyword evidence="6" id="KW-1278">Translocase</keyword>
<proteinExistence type="inferred from homology"/>
<feature type="transmembrane region" description="Helical" evidence="6">
    <location>
        <begin position="82"/>
        <end position="101"/>
    </location>
</feature>
<gene>
    <name evidence="6" type="primary">nuoN</name>
    <name evidence="9" type="ORF">D0Y96_02375</name>
</gene>
<dbReference type="NCBIfam" id="TIGR01770">
    <property type="entry name" value="NDH_I_N"/>
    <property type="match status" value="1"/>
</dbReference>
<protein>
    <recommendedName>
        <fullName evidence="6">NADH-quinone oxidoreductase subunit N</fullName>
        <ecNumber evidence="6">7.1.1.-</ecNumber>
    </recommendedName>
    <alternativeName>
        <fullName evidence="6">NADH dehydrogenase I subunit N</fullName>
    </alternativeName>
    <alternativeName>
        <fullName evidence="6">NDH-1 subunit N</fullName>
    </alternativeName>
</protein>
<evidence type="ECO:0000256" key="1">
    <source>
        <dbReference type="ARBA" id="ARBA00004127"/>
    </source>
</evidence>
<feature type="transmembrane region" description="Helical" evidence="6">
    <location>
        <begin position="379"/>
        <end position="398"/>
    </location>
</feature>
<dbReference type="OrthoDB" id="9807568at2"/>
<dbReference type="Proteomes" id="UP000264702">
    <property type="component" value="Unassembled WGS sequence"/>
</dbReference>
<comment type="similarity">
    <text evidence="6">Belongs to the complex I subunit 2 family.</text>
</comment>
<keyword evidence="6" id="KW-0830">Ubiquinone</keyword>
<dbReference type="RefSeq" id="WP_117297721.1">
    <property type="nucleotide sequence ID" value="NZ_QVQT02000001.1"/>
</dbReference>
<dbReference type="GO" id="GO:0008137">
    <property type="term" value="F:NADH dehydrogenase (ubiquinone) activity"/>
    <property type="evidence" value="ECO:0007669"/>
    <property type="project" value="InterPro"/>
</dbReference>
<evidence type="ECO:0000256" key="3">
    <source>
        <dbReference type="ARBA" id="ARBA00022692"/>
    </source>
</evidence>
<dbReference type="GO" id="GO:0012505">
    <property type="term" value="C:endomembrane system"/>
    <property type="evidence" value="ECO:0007669"/>
    <property type="project" value="UniProtKB-SubCell"/>
</dbReference>
<feature type="transmembrane region" description="Helical" evidence="6">
    <location>
        <begin position="282"/>
        <end position="304"/>
    </location>
</feature>
<evidence type="ECO:0000256" key="4">
    <source>
        <dbReference type="ARBA" id="ARBA00022989"/>
    </source>
</evidence>
<dbReference type="InterPro" id="IPR001750">
    <property type="entry name" value="ND/Mrp_TM"/>
</dbReference>
<keyword evidence="2" id="KW-0997">Cell inner membrane</keyword>
<feature type="transmembrane region" description="Helical" evidence="6">
    <location>
        <begin position="108"/>
        <end position="126"/>
    </location>
</feature>
<keyword evidence="5 6" id="KW-0472">Membrane</keyword>